<dbReference type="NCBIfam" id="TIGR01509">
    <property type="entry name" value="HAD-SF-IA-v3"/>
    <property type="match status" value="1"/>
</dbReference>
<dbReference type="NCBIfam" id="TIGR01549">
    <property type="entry name" value="HAD-SF-IA-v1"/>
    <property type="match status" value="1"/>
</dbReference>
<dbReference type="InterPro" id="IPR052550">
    <property type="entry name" value="Pyrimidine_5'-ntase_YjjG"/>
</dbReference>
<gene>
    <name evidence="1" type="ORF">AFM12_15935</name>
</gene>
<dbReference type="Gene3D" id="1.10.150.240">
    <property type="entry name" value="Putative phosphatase, domain 2"/>
    <property type="match status" value="1"/>
</dbReference>
<evidence type="ECO:0000313" key="1">
    <source>
        <dbReference type="EMBL" id="KPM47285.1"/>
    </source>
</evidence>
<protein>
    <recommendedName>
        <fullName evidence="3">Haloacid dehalogenase</fullName>
    </recommendedName>
</protein>
<evidence type="ECO:0000313" key="2">
    <source>
        <dbReference type="Proteomes" id="UP000050454"/>
    </source>
</evidence>
<dbReference type="InterPro" id="IPR006439">
    <property type="entry name" value="HAD-SF_hydro_IA"/>
</dbReference>
<dbReference type="InterPro" id="IPR041492">
    <property type="entry name" value="HAD_2"/>
</dbReference>
<dbReference type="NCBIfam" id="TIGR02254">
    <property type="entry name" value="YjjG_YfnB"/>
    <property type="match status" value="1"/>
</dbReference>
<reference evidence="1 2" key="1">
    <citation type="submission" date="2015-07" db="EMBL/GenBank/DDBJ databases">
        <title>The draft genome sequence of Leadbetterella sp. JN14-9.</title>
        <authorList>
            <person name="Liu Y."/>
            <person name="Du J."/>
            <person name="Shao Z."/>
        </authorList>
    </citation>
    <scope>NUCLEOTIDE SEQUENCE [LARGE SCALE GENOMIC DNA]</scope>
    <source>
        <strain evidence="1 2">JN14-9</strain>
    </source>
</reference>
<dbReference type="STRING" id="1605367.AFM12_15935"/>
<dbReference type="EMBL" id="LGTQ01000012">
    <property type="protein sequence ID" value="KPM47285.1"/>
    <property type="molecule type" value="Genomic_DNA"/>
</dbReference>
<dbReference type="PANTHER" id="PTHR47478">
    <property type="match status" value="1"/>
</dbReference>
<dbReference type="Pfam" id="PF13419">
    <property type="entry name" value="HAD_2"/>
    <property type="match status" value="1"/>
</dbReference>
<dbReference type="Proteomes" id="UP000050454">
    <property type="component" value="Unassembled WGS sequence"/>
</dbReference>
<dbReference type="InterPro" id="IPR023198">
    <property type="entry name" value="PGP-like_dom2"/>
</dbReference>
<dbReference type="AlphaFoldDB" id="A0A0P7C1U2"/>
<dbReference type="SFLD" id="SFLDG01129">
    <property type="entry name" value="C1.5:_HAD__Beta-PGM__Phosphata"/>
    <property type="match status" value="1"/>
</dbReference>
<dbReference type="SUPFAM" id="SSF56784">
    <property type="entry name" value="HAD-like"/>
    <property type="match status" value="1"/>
</dbReference>
<proteinExistence type="predicted"/>
<dbReference type="OrthoDB" id="9802350at2"/>
<dbReference type="GO" id="GO:0008253">
    <property type="term" value="F:5'-nucleotidase activity"/>
    <property type="evidence" value="ECO:0007669"/>
    <property type="project" value="InterPro"/>
</dbReference>
<sequence>MSDLFKHKKHLFFDLDHTLWDFETNAKECLLEIFEHHSFHNFGLEFETFFNCFSQINRELWTQLEQNKITHDTIRLQRFKMTLDQLGAESDLTQSEEYNQHFLDLLPNKKGLIENCVEVLDQLKNNYHLHILSNGYHEIQLKKLKNSGIDHYFGEIITNDRAGARKPDRAIFDFAITTAKAKKEDALMIGDSLDADIDGAEKAGMNAIHFDEYDRHKAKPGVPKIKQLTELLHYL</sequence>
<dbReference type="InterPro" id="IPR011951">
    <property type="entry name" value="HAD-SF_hydro_IA_YjjG/PynA"/>
</dbReference>
<accession>A0A0P7C1U2</accession>
<dbReference type="SFLD" id="SFLDS00003">
    <property type="entry name" value="Haloacid_Dehalogenase"/>
    <property type="match status" value="1"/>
</dbReference>
<evidence type="ECO:0008006" key="3">
    <source>
        <dbReference type="Google" id="ProtNLM"/>
    </source>
</evidence>
<dbReference type="PANTHER" id="PTHR47478:SF1">
    <property type="entry name" value="PYRIMIDINE 5'-NUCLEOTIDASE YJJG"/>
    <property type="match status" value="1"/>
</dbReference>
<name>A0A0P7C1U2_9BACT</name>
<dbReference type="InterPro" id="IPR023214">
    <property type="entry name" value="HAD_sf"/>
</dbReference>
<comment type="caution">
    <text evidence="1">The sequence shown here is derived from an EMBL/GenBank/DDBJ whole genome shotgun (WGS) entry which is preliminary data.</text>
</comment>
<dbReference type="Gene3D" id="3.40.50.1000">
    <property type="entry name" value="HAD superfamily/HAD-like"/>
    <property type="match status" value="1"/>
</dbReference>
<organism evidence="1 2">
    <name type="scientific">Jiulongibacter sediminis</name>
    <dbReference type="NCBI Taxonomy" id="1605367"/>
    <lineage>
        <taxon>Bacteria</taxon>
        <taxon>Pseudomonadati</taxon>
        <taxon>Bacteroidota</taxon>
        <taxon>Cytophagia</taxon>
        <taxon>Cytophagales</taxon>
        <taxon>Leadbetterellaceae</taxon>
        <taxon>Jiulongibacter</taxon>
    </lineage>
</organism>
<keyword evidence="2" id="KW-1185">Reference proteome</keyword>
<dbReference type="InterPro" id="IPR036412">
    <property type="entry name" value="HAD-like_sf"/>
</dbReference>